<dbReference type="Proteomes" id="UP000077266">
    <property type="component" value="Unassembled WGS sequence"/>
</dbReference>
<sequence>MSRAEQLPVELVLDIFLSAAEISIFEDRPWVVQLALVSHDVYKLVHPVLYRTMVINPQNIDRILLLASDERSLHVFHAVRCLAVPHDEIDFTDDAIASVLARPRLFTSTVDLCAPFYALKEVLYSPDFRPRRIIISHSPLAYVLDRPRAALQSVTHIVGYFPMTFTGPATQWAVDFLSGLPAVTHITFRHLNGVGLNGTRPVDPSILEEPFRTLLESRRIRRLAVHIGGRRLQDLPLLERLEHRLHDPRFCICIDSRPMPRDWEIDCLDVKDILTGKDIWDPPCSITD</sequence>
<dbReference type="EMBL" id="KV425984">
    <property type="protein sequence ID" value="KZV93782.1"/>
    <property type="molecule type" value="Genomic_DNA"/>
</dbReference>
<evidence type="ECO:0000313" key="2">
    <source>
        <dbReference type="Proteomes" id="UP000077266"/>
    </source>
</evidence>
<name>A0A165IRQ1_EXIGL</name>
<proteinExistence type="predicted"/>
<organism evidence="1 2">
    <name type="scientific">Exidia glandulosa HHB12029</name>
    <dbReference type="NCBI Taxonomy" id="1314781"/>
    <lineage>
        <taxon>Eukaryota</taxon>
        <taxon>Fungi</taxon>
        <taxon>Dikarya</taxon>
        <taxon>Basidiomycota</taxon>
        <taxon>Agaricomycotina</taxon>
        <taxon>Agaricomycetes</taxon>
        <taxon>Auriculariales</taxon>
        <taxon>Exidiaceae</taxon>
        <taxon>Exidia</taxon>
    </lineage>
</organism>
<dbReference type="InParanoid" id="A0A165IRQ1"/>
<reference evidence="1 2" key="1">
    <citation type="journal article" date="2016" name="Mol. Biol. Evol.">
        <title>Comparative Genomics of Early-Diverging Mushroom-Forming Fungi Provides Insights into the Origins of Lignocellulose Decay Capabilities.</title>
        <authorList>
            <person name="Nagy L.G."/>
            <person name="Riley R."/>
            <person name="Tritt A."/>
            <person name="Adam C."/>
            <person name="Daum C."/>
            <person name="Floudas D."/>
            <person name="Sun H."/>
            <person name="Yadav J.S."/>
            <person name="Pangilinan J."/>
            <person name="Larsson K.H."/>
            <person name="Matsuura K."/>
            <person name="Barry K."/>
            <person name="Labutti K."/>
            <person name="Kuo R."/>
            <person name="Ohm R.A."/>
            <person name="Bhattacharya S.S."/>
            <person name="Shirouzu T."/>
            <person name="Yoshinaga Y."/>
            <person name="Martin F.M."/>
            <person name="Grigoriev I.V."/>
            <person name="Hibbett D.S."/>
        </authorList>
    </citation>
    <scope>NUCLEOTIDE SEQUENCE [LARGE SCALE GENOMIC DNA]</scope>
    <source>
        <strain evidence="1 2">HHB12029</strain>
    </source>
</reference>
<protein>
    <recommendedName>
        <fullName evidence="3">F-box domain-containing protein</fullName>
    </recommendedName>
</protein>
<accession>A0A165IRQ1</accession>
<dbReference type="OrthoDB" id="3310620at2759"/>
<evidence type="ECO:0008006" key="3">
    <source>
        <dbReference type="Google" id="ProtNLM"/>
    </source>
</evidence>
<keyword evidence="2" id="KW-1185">Reference proteome</keyword>
<dbReference type="AlphaFoldDB" id="A0A165IRQ1"/>
<gene>
    <name evidence="1" type="ORF">EXIGLDRAFT_716761</name>
</gene>
<evidence type="ECO:0000313" key="1">
    <source>
        <dbReference type="EMBL" id="KZV93782.1"/>
    </source>
</evidence>